<name>A0ABD2WBH0_9HYME</name>
<accession>A0ABD2WBH0</accession>
<sequence>MNFRRIYRLNLCDNMYFCADRAGLSAVFVRAIGMHIRIISAEVYRTRVRIRPLFLFVSRITISLSPTYCILHAEQGKSIKLYNSNRLFRALELSIYRASFVLSPRKYVCTHVLIDRAYVRCTGRMRACVYNIRTYAILTEGVVVAAAEPACGTCAERIYTPIRICVFRGRAKERF</sequence>
<keyword evidence="2" id="KW-1185">Reference proteome</keyword>
<evidence type="ECO:0000313" key="2">
    <source>
        <dbReference type="Proteomes" id="UP001627154"/>
    </source>
</evidence>
<dbReference type="AlphaFoldDB" id="A0ABD2WBH0"/>
<evidence type="ECO:0000313" key="1">
    <source>
        <dbReference type="EMBL" id="KAL3390258.1"/>
    </source>
</evidence>
<dbReference type="Proteomes" id="UP001627154">
    <property type="component" value="Unassembled WGS sequence"/>
</dbReference>
<gene>
    <name evidence="1" type="ORF">TKK_014802</name>
</gene>
<comment type="caution">
    <text evidence="1">The sequence shown here is derived from an EMBL/GenBank/DDBJ whole genome shotgun (WGS) entry which is preliminary data.</text>
</comment>
<protein>
    <submittedName>
        <fullName evidence="1">Uncharacterized protein</fullName>
    </submittedName>
</protein>
<proteinExistence type="predicted"/>
<reference evidence="1 2" key="1">
    <citation type="journal article" date="2024" name="bioRxiv">
        <title>A reference genome for Trichogramma kaykai: A tiny desert-dwelling parasitoid wasp with competing sex-ratio distorters.</title>
        <authorList>
            <person name="Culotta J."/>
            <person name="Lindsey A.R."/>
        </authorList>
    </citation>
    <scope>NUCLEOTIDE SEQUENCE [LARGE SCALE GENOMIC DNA]</scope>
    <source>
        <strain evidence="1 2">KSX58</strain>
    </source>
</reference>
<organism evidence="1 2">
    <name type="scientific">Trichogramma kaykai</name>
    <dbReference type="NCBI Taxonomy" id="54128"/>
    <lineage>
        <taxon>Eukaryota</taxon>
        <taxon>Metazoa</taxon>
        <taxon>Ecdysozoa</taxon>
        <taxon>Arthropoda</taxon>
        <taxon>Hexapoda</taxon>
        <taxon>Insecta</taxon>
        <taxon>Pterygota</taxon>
        <taxon>Neoptera</taxon>
        <taxon>Endopterygota</taxon>
        <taxon>Hymenoptera</taxon>
        <taxon>Apocrita</taxon>
        <taxon>Proctotrupomorpha</taxon>
        <taxon>Chalcidoidea</taxon>
        <taxon>Trichogrammatidae</taxon>
        <taxon>Trichogramma</taxon>
    </lineage>
</organism>
<dbReference type="EMBL" id="JBJJXI010000120">
    <property type="protein sequence ID" value="KAL3390258.1"/>
    <property type="molecule type" value="Genomic_DNA"/>
</dbReference>